<evidence type="ECO:0000313" key="2">
    <source>
        <dbReference type="Proteomes" id="UP001159364"/>
    </source>
</evidence>
<organism evidence="1 2">
    <name type="scientific">Erythroxylum novogranatense</name>
    <dbReference type="NCBI Taxonomy" id="1862640"/>
    <lineage>
        <taxon>Eukaryota</taxon>
        <taxon>Viridiplantae</taxon>
        <taxon>Streptophyta</taxon>
        <taxon>Embryophyta</taxon>
        <taxon>Tracheophyta</taxon>
        <taxon>Spermatophyta</taxon>
        <taxon>Magnoliopsida</taxon>
        <taxon>eudicotyledons</taxon>
        <taxon>Gunneridae</taxon>
        <taxon>Pentapetalae</taxon>
        <taxon>rosids</taxon>
        <taxon>fabids</taxon>
        <taxon>Malpighiales</taxon>
        <taxon>Erythroxylaceae</taxon>
        <taxon>Erythroxylum</taxon>
    </lineage>
</organism>
<accession>A0AAV8SM55</accession>
<name>A0AAV8SM55_9ROSI</name>
<gene>
    <name evidence="1" type="ORF">K2173_019711</name>
</gene>
<dbReference type="PANTHER" id="PTHR22930:SF293">
    <property type="entry name" value="PROTEIN ALP1-LIKE"/>
    <property type="match status" value="1"/>
</dbReference>
<evidence type="ECO:0000313" key="1">
    <source>
        <dbReference type="EMBL" id="KAJ8753312.1"/>
    </source>
</evidence>
<sequence>MHLQELLFKKPEPIPTNSLDHRWRWFKNCLGALDGTYIRVNVPIKDKARFRTRKGDITINMLGVDGDGRVLRDAITRRHGLKVPHGYTNCEGFLAPFRGQRYHLNEWRQGYQPRTAEEFFNMKHASARNVIERCFGLLKIRQEMSFDPMESDLGDDFYINPIVEEEPITAIDPTNAWTNWRIGLAREMFNEWQTSRQIEN</sequence>
<dbReference type="EMBL" id="JAIWQS010000010">
    <property type="protein sequence ID" value="KAJ8753312.1"/>
    <property type="molecule type" value="Genomic_DNA"/>
</dbReference>
<reference evidence="1 2" key="1">
    <citation type="submission" date="2021-09" db="EMBL/GenBank/DDBJ databases">
        <title>Genomic insights and catalytic innovation underlie evolution of tropane alkaloids biosynthesis.</title>
        <authorList>
            <person name="Wang Y.-J."/>
            <person name="Tian T."/>
            <person name="Huang J.-P."/>
            <person name="Huang S.-X."/>
        </authorList>
    </citation>
    <scope>NUCLEOTIDE SEQUENCE [LARGE SCALE GENOMIC DNA]</scope>
    <source>
        <strain evidence="1">KIB-2018</strain>
        <tissue evidence="1">Leaf</tissue>
    </source>
</reference>
<comment type="caution">
    <text evidence="1">The sequence shown here is derived from an EMBL/GenBank/DDBJ whole genome shotgun (WGS) entry which is preliminary data.</text>
</comment>
<dbReference type="Proteomes" id="UP001159364">
    <property type="component" value="Linkage Group LG10"/>
</dbReference>
<proteinExistence type="predicted"/>
<protein>
    <recommendedName>
        <fullName evidence="3">Transposase</fullName>
    </recommendedName>
</protein>
<dbReference type="InterPro" id="IPR045249">
    <property type="entry name" value="HARBI1-like"/>
</dbReference>
<keyword evidence="2" id="KW-1185">Reference proteome</keyword>
<dbReference type="AlphaFoldDB" id="A0AAV8SM55"/>
<evidence type="ECO:0008006" key="3">
    <source>
        <dbReference type="Google" id="ProtNLM"/>
    </source>
</evidence>
<dbReference type="PANTHER" id="PTHR22930">
    <property type="match status" value="1"/>
</dbReference>